<gene>
    <name evidence="2" type="ORF">HQN87_21955</name>
</gene>
<keyword evidence="1" id="KW-0472">Membrane</keyword>
<dbReference type="RefSeq" id="WP_173137665.1">
    <property type="nucleotide sequence ID" value="NZ_JABMKX010000012.1"/>
</dbReference>
<evidence type="ECO:0000256" key="1">
    <source>
        <dbReference type="SAM" id="Phobius"/>
    </source>
</evidence>
<feature type="transmembrane region" description="Helical" evidence="1">
    <location>
        <begin position="179"/>
        <end position="198"/>
    </location>
</feature>
<feature type="transmembrane region" description="Helical" evidence="1">
    <location>
        <begin position="299"/>
        <end position="317"/>
    </location>
</feature>
<dbReference type="EMBL" id="JABMKX010000012">
    <property type="protein sequence ID" value="NQX47994.1"/>
    <property type="molecule type" value="Genomic_DNA"/>
</dbReference>
<dbReference type="InterPro" id="IPR001927">
    <property type="entry name" value="Na/Gal_symport"/>
</dbReference>
<feature type="transmembrane region" description="Helical" evidence="1">
    <location>
        <begin position="263"/>
        <end position="287"/>
    </location>
</feature>
<proteinExistence type="predicted"/>
<sequence>MKRELTNRALLGDAMGQFGLNIASGLLGLVTYYYTDIVGVAAGLVGTIMLLTKVIDAGADVAMGVMVDRTRSKHGQARPWLLWMTIPLLISTLLIFSVPNVGATAKITFAVVTNLLFFVGVYTPLTIPYGSLMALTTKNSTDRSLMGAYRAGFGYLGGMITAIAFLPIVNAMGGGRTQWTILAVIFGVIASGSVYIAFRSTKEKYSTTLMKETGELKKSLPFQTALKLLFKNKYWLIIFFVSILANILFALSNTAGMYYAKYVWGNVNLVSIMGAIGLIPTVLIFLLSGPSMKRFGRRNTALIGLVIGIIGLIIRLIDPTSIVIGLVGSVFQSFGMIPLMVVMSPLGTDTIEYGEWKHGQRIVGLTNSVNSFGAKMGMALGTALIGWLLAWGHYNESASVQPDTAKQMIIVFNIYIPLIVYICIAVLLLFFSLEKQYTRILDDLEQRKQTII</sequence>
<feature type="transmembrane region" description="Helical" evidence="1">
    <location>
        <begin position="80"/>
        <end position="101"/>
    </location>
</feature>
<feature type="transmembrane region" description="Helical" evidence="1">
    <location>
        <begin position="323"/>
        <end position="348"/>
    </location>
</feature>
<dbReference type="NCBIfam" id="TIGR00792">
    <property type="entry name" value="gph"/>
    <property type="match status" value="1"/>
</dbReference>
<accession>A0ABX2DTJ1</accession>
<feature type="transmembrane region" description="Helical" evidence="1">
    <location>
        <begin position="40"/>
        <end position="59"/>
    </location>
</feature>
<keyword evidence="3" id="KW-1185">Reference proteome</keyword>
<dbReference type="Pfam" id="PF13347">
    <property type="entry name" value="MFS_2"/>
    <property type="match status" value="1"/>
</dbReference>
<comment type="caution">
    <text evidence="2">The sequence shown here is derived from an EMBL/GenBank/DDBJ whole genome shotgun (WGS) entry which is preliminary data.</text>
</comment>
<dbReference type="Gene3D" id="1.20.1250.20">
    <property type="entry name" value="MFS general substrate transporter like domains"/>
    <property type="match status" value="2"/>
</dbReference>
<dbReference type="InterPro" id="IPR036259">
    <property type="entry name" value="MFS_trans_sf"/>
</dbReference>
<protein>
    <submittedName>
        <fullName evidence="2">MFS transporter</fullName>
    </submittedName>
</protein>
<keyword evidence="1" id="KW-0812">Transmembrane</keyword>
<dbReference type="Proteomes" id="UP000711047">
    <property type="component" value="Unassembled WGS sequence"/>
</dbReference>
<dbReference type="PANTHER" id="PTHR11328:SF24">
    <property type="entry name" value="MAJOR FACILITATOR SUPERFAMILY (MFS) PROFILE DOMAIN-CONTAINING PROTEIN"/>
    <property type="match status" value="1"/>
</dbReference>
<feature type="transmembrane region" description="Helical" evidence="1">
    <location>
        <begin position="410"/>
        <end position="431"/>
    </location>
</feature>
<evidence type="ECO:0000313" key="2">
    <source>
        <dbReference type="EMBL" id="NQX47994.1"/>
    </source>
</evidence>
<reference evidence="2 3" key="1">
    <citation type="submission" date="2020-05" db="EMBL/GenBank/DDBJ databases">
        <title>Paenibacillus glebae, sp. nov., Paenibacillus humi sp. nov., Paenibacillus pedi sp. nov., Paenibacillus terrestris sp. nov. and Paenibacillus terricola sp. nov., isolated from a forest top soil sample.</title>
        <authorList>
            <person name="Qi S."/>
            <person name="Carlier A."/>
            <person name="Cnockaert M."/>
            <person name="Vandamme P."/>
        </authorList>
    </citation>
    <scope>NUCLEOTIDE SEQUENCE [LARGE SCALE GENOMIC DNA]</scope>
    <source>
        <strain evidence="2 3">LMG 29502</strain>
    </source>
</reference>
<evidence type="ECO:0000313" key="3">
    <source>
        <dbReference type="Proteomes" id="UP000711047"/>
    </source>
</evidence>
<organism evidence="2 3">
    <name type="scientific">Paenibacillus tritici</name>
    <dbReference type="NCBI Taxonomy" id="1873425"/>
    <lineage>
        <taxon>Bacteria</taxon>
        <taxon>Bacillati</taxon>
        <taxon>Bacillota</taxon>
        <taxon>Bacilli</taxon>
        <taxon>Bacillales</taxon>
        <taxon>Paenibacillaceae</taxon>
        <taxon>Paenibacillus</taxon>
    </lineage>
</organism>
<feature type="transmembrane region" description="Helical" evidence="1">
    <location>
        <begin position="107"/>
        <end position="132"/>
    </location>
</feature>
<dbReference type="InterPro" id="IPR039672">
    <property type="entry name" value="MFS_2"/>
</dbReference>
<feature type="transmembrane region" description="Helical" evidence="1">
    <location>
        <begin position="369"/>
        <end position="390"/>
    </location>
</feature>
<keyword evidence="1" id="KW-1133">Transmembrane helix</keyword>
<dbReference type="CDD" id="cd17332">
    <property type="entry name" value="MFS_MelB_like"/>
    <property type="match status" value="1"/>
</dbReference>
<feature type="transmembrane region" description="Helical" evidence="1">
    <location>
        <begin position="153"/>
        <end position="173"/>
    </location>
</feature>
<feature type="transmembrane region" description="Helical" evidence="1">
    <location>
        <begin position="12"/>
        <end position="34"/>
    </location>
</feature>
<name>A0ABX2DTJ1_9BACL</name>
<feature type="transmembrane region" description="Helical" evidence="1">
    <location>
        <begin position="234"/>
        <end position="251"/>
    </location>
</feature>
<dbReference type="PANTHER" id="PTHR11328">
    <property type="entry name" value="MAJOR FACILITATOR SUPERFAMILY DOMAIN-CONTAINING PROTEIN"/>
    <property type="match status" value="1"/>
</dbReference>
<dbReference type="SUPFAM" id="SSF103473">
    <property type="entry name" value="MFS general substrate transporter"/>
    <property type="match status" value="1"/>
</dbReference>